<comment type="pathway">
    <text evidence="2">Cofactor biosynthesis; tetrahydrofolate biosynthesis; 2-amino-4-hydroxy-6-hydroxymethyl-7,8-dihydropteridine diphosphate from 7,8-dihydroneopterin triphosphate: step 3/4.</text>
</comment>
<dbReference type="InterPro" id="IPR006157">
    <property type="entry name" value="FolB_dom"/>
</dbReference>
<evidence type="ECO:0000256" key="6">
    <source>
        <dbReference type="ARBA" id="ARBA00023239"/>
    </source>
</evidence>
<evidence type="ECO:0000256" key="3">
    <source>
        <dbReference type="ARBA" id="ARBA00005708"/>
    </source>
</evidence>
<protein>
    <recommendedName>
        <fullName evidence="4">dihydroneopterin aldolase</fullName>
        <ecNumber evidence="4">4.1.2.25</ecNumber>
    </recommendedName>
    <alternativeName>
        <fullName evidence="7">7,8-dihydroneopterin aldolase</fullName>
    </alternativeName>
</protein>
<evidence type="ECO:0000313" key="10">
    <source>
        <dbReference type="Proteomes" id="UP001164459"/>
    </source>
</evidence>
<dbReference type="RefSeq" id="WP_269041160.1">
    <property type="nucleotide sequence ID" value="NZ_CP114040.1"/>
</dbReference>
<keyword evidence="6" id="KW-0456">Lyase</keyword>
<sequence length="144" mass="15934">MNGPLRAPHEECPVMNPRMSDVVYCNQLALDIEIGFHEVELGVKQTVLVDLELATNFGRGPASDDFSGLVDYYVIANHLTAHVEGRRYALIEALAVDLAREITKLYPEVTARVRIVKQPLDMPRVRSVAVECVRTAADFASEPG</sequence>
<evidence type="ECO:0000256" key="4">
    <source>
        <dbReference type="ARBA" id="ARBA00013043"/>
    </source>
</evidence>
<comment type="catalytic activity">
    <reaction evidence="1">
        <text>7,8-dihydroneopterin = 6-hydroxymethyl-7,8-dihydropterin + glycolaldehyde</text>
        <dbReference type="Rhea" id="RHEA:10540"/>
        <dbReference type="ChEBI" id="CHEBI:17001"/>
        <dbReference type="ChEBI" id="CHEBI:17071"/>
        <dbReference type="ChEBI" id="CHEBI:44841"/>
        <dbReference type="EC" id="4.1.2.25"/>
    </reaction>
</comment>
<evidence type="ECO:0000256" key="1">
    <source>
        <dbReference type="ARBA" id="ARBA00001353"/>
    </source>
</evidence>
<evidence type="ECO:0000256" key="2">
    <source>
        <dbReference type="ARBA" id="ARBA00005013"/>
    </source>
</evidence>
<dbReference type="PANTHER" id="PTHR42844:SF1">
    <property type="entry name" value="DIHYDRONEOPTERIN ALDOLASE 1-RELATED"/>
    <property type="match status" value="1"/>
</dbReference>
<gene>
    <name evidence="9" type="ORF">O0S08_21950</name>
</gene>
<evidence type="ECO:0000256" key="5">
    <source>
        <dbReference type="ARBA" id="ARBA00022909"/>
    </source>
</evidence>
<dbReference type="EMBL" id="CP114040">
    <property type="protein sequence ID" value="WAS98802.1"/>
    <property type="molecule type" value="Genomic_DNA"/>
</dbReference>
<evidence type="ECO:0000256" key="7">
    <source>
        <dbReference type="ARBA" id="ARBA00032903"/>
    </source>
</evidence>
<dbReference type="Gene3D" id="3.30.1130.10">
    <property type="match status" value="1"/>
</dbReference>
<organism evidence="9 10">
    <name type="scientific">Nannocystis punicea</name>
    <dbReference type="NCBI Taxonomy" id="2995304"/>
    <lineage>
        <taxon>Bacteria</taxon>
        <taxon>Pseudomonadati</taxon>
        <taxon>Myxococcota</taxon>
        <taxon>Polyangia</taxon>
        <taxon>Nannocystales</taxon>
        <taxon>Nannocystaceae</taxon>
        <taxon>Nannocystis</taxon>
    </lineage>
</organism>
<proteinExistence type="inferred from homology"/>
<evidence type="ECO:0000259" key="8">
    <source>
        <dbReference type="SMART" id="SM00905"/>
    </source>
</evidence>
<dbReference type="Pfam" id="PF02152">
    <property type="entry name" value="FolB"/>
    <property type="match status" value="1"/>
</dbReference>
<accession>A0ABY7HHK0</accession>
<keyword evidence="5" id="KW-0289">Folate biosynthesis</keyword>
<dbReference type="InterPro" id="IPR006156">
    <property type="entry name" value="Dihydroneopterin_aldolase"/>
</dbReference>
<feature type="domain" description="Dihydroneopterin aldolase/epimerase" evidence="8">
    <location>
        <begin position="23"/>
        <end position="134"/>
    </location>
</feature>
<dbReference type="SUPFAM" id="SSF55620">
    <property type="entry name" value="Tetrahydrobiopterin biosynthesis enzymes-like"/>
    <property type="match status" value="1"/>
</dbReference>
<evidence type="ECO:0000313" key="9">
    <source>
        <dbReference type="EMBL" id="WAS98802.1"/>
    </source>
</evidence>
<dbReference type="Proteomes" id="UP001164459">
    <property type="component" value="Chromosome"/>
</dbReference>
<comment type="similarity">
    <text evidence="3">Belongs to the DHNA family.</text>
</comment>
<reference evidence="9" key="1">
    <citation type="submission" date="2022-11" db="EMBL/GenBank/DDBJ databases">
        <title>Minimal conservation of predation-associated metabolite biosynthetic gene clusters underscores biosynthetic potential of Myxococcota including descriptions for ten novel species: Archangium lansinium sp. nov., Myxococcus landrumus sp. nov., Nannocystis bai.</title>
        <authorList>
            <person name="Ahearne A."/>
            <person name="Stevens C."/>
            <person name="Dowd S."/>
        </authorList>
    </citation>
    <scope>NUCLEOTIDE SEQUENCE</scope>
    <source>
        <strain evidence="9">Fl3</strain>
    </source>
</reference>
<dbReference type="SMART" id="SM00905">
    <property type="entry name" value="FolB"/>
    <property type="match status" value="1"/>
</dbReference>
<keyword evidence="10" id="KW-1185">Reference proteome</keyword>
<dbReference type="InterPro" id="IPR043133">
    <property type="entry name" value="GTP-CH-I_C/QueF"/>
</dbReference>
<dbReference type="NCBIfam" id="TIGR00526">
    <property type="entry name" value="folB_dom"/>
    <property type="match status" value="1"/>
</dbReference>
<name>A0ABY7HHK0_9BACT</name>
<dbReference type="PANTHER" id="PTHR42844">
    <property type="entry name" value="DIHYDRONEOPTERIN ALDOLASE 1-RELATED"/>
    <property type="match status" value="1"/>
</dbReference>
<dbReference type="EC" id="4.1.2.25" evidence="4"/>